<sequence length="168" mass="18913">MCDNVSGLVGLPSSSLAFENYPSSIEDSWSADDLYSCNEFHMYEECPFDHSGEKARRMDLHQFHYLATTCADFRKEHCKRGEMPMNLHMVFLSAGFIPLDTAHNLVKMEETANAESISLLILQSKYSEQLRILPEAAQAAIESGGPAGDTIECFKGMYCAKQFLLWQI</sequence>
<gene>
    <name evidence="1" type="ORF">O6H91_06G030600</name>
</gene>
<organism evidence="1 2">
    <name type="scientific">Diphasiastrum complanatum</name>
    <name type="common">Issler's clubmoss</name>
    <name type="synonym">Lycopodium complanatum</name>
    <dbReference type="NCBI Taxonomy" id="34168"/>
    <lineage>
        <taxon>Eukaryota</taxon>
        <taxon>Viridiplantae</taxon>
        <taxon>Streptophyta</taxon>
        <taxon>Embryophyta</taxon>
        <taxon>Tracheophyta</taxon>
        <taxon>Lycopodiopsida</taxon>
        <taxon>Lycopodiales</taxon>
        <taxon>Lycopodiaceae</taxon>
        <taxon>Lycopodioideae</taxon>
        <taxon>Diphasiastrum</taxon>
    </lineage>
</organism>
<accession>A0ACC2DCH8</accession>
<reference evidence="2" key="1">
    <citation type="journal article" date="2024" name="Proc. Natl. Acad. Sci. U.S.A.">
        <title>Extraordinary preservation of gene collinearity over three hundred million years revealed in homosporous lycophytes.</title>
        <authorList>
            <person name="Li C."/>
            <person name="Wickell D."/>
            <person name="Kuo L.Y."/>
            <person name="Chen X."/>
            <person name="Nie B."/>
            <person name="Liao X."/>
            <person name="Peng D."/>
            <person name="Ji J."/>
            <person name="Jenkins J."/>
            <person name="Williams M."/>
            <person name="Shu S."/>
            <person name="Plott C."/>
            <person name="Barry K."/>
            <person name="Rajasekar S."/>
            <person name="Grimwood J."/>
            <person name="Han X."/>
            <person name="Sun S."/>
            <person name="Hou Z."/>
            <person name="He W."/>
            <person name="Dai G."/>
            <person name="Sun C."/>
            <person name="Schmutz J."/>
            <person name="Leebens-Mack J.H."/>
            <person name="Li F.W."/>
            <person name="Wang L."/>
        </authorList>
    </citation>
    <scope>NUCLEOTIDE SEQUENCE [LARGE SCALE GENOMIC DNA]</scope>
    <source>
        <strain evidence="2">cv. PW_Plant_1</strain>
    </source>
</reference>
<name>A0ACC2DCH8_DIPCM</name>
<evidence type="ECO:0000313" key="2">
    <source>
        <dbReference type="Proteomes" id="UP001162992"/>
    </source>
</evidence>
<evidence type="ECO:0000313" key="1">
    <source>
        <dbReference type="EMBL" id="KAJ7551827.1"/>
    </source>
</evidence>
<keyword evidence="2" id="KW-1185">Reference proteome</keyword>
<dbReference type="EMBL" id="CM055097">
    <property type="protein sequence ID" value="KAJ7551827.1"/>
    <property type="molecule type" value="Genomic_DNA"/>
</dbReference>
<comment type="caution">
    <text evidence="1">The sequence shown here is derived from an EMBL/GenBank/DDBJ whole genome shotgun (WGS) entry which is preliminary data.</text>
</comment>
<protein>
    <submittedName>
        <fullName evidence="1">Uncharacterized protein</fullName>
    </submittedName>
</protein>
<proteinExistence type="predicted"/>
<dbReference type="Proteomes" id="UP001162992">
    <property type="component" value="Chromosome 6"/>
</dbReference>